<gene>
    <name evidence="1" type="primary">mobC</name>
    <name evidence="1" type="ORF">H9890_00060</name>
</gene>
<dbReference type="Proteomes" id="UP000823933">
    <property type="component" value="Unassembled WGS sequence"/>
</dbReference>
<dbReference type="Pfam" id="PF21983">
    <property type="entry name" value="NikA-like"/>
    <property type="match status" value="1"/>
</dbReference>
<dbReference type="AlphaFoldDB" id="A0A9D1Q839"/>
<proteinExistence type="predicted"/>
<organism evidence="1 2">
    <name type="scientific">Candidatus Faecalibacterium intestinigallinarum</name>
    <dbReference type="NCBI Taxonomy" id="2838581"/>
    <lineage>
        <taxon>Bacteria</taxon>
        <taxon>Bacillati</taxon>
        <taxon>Bacillota</taxon>
        <taxon>Clostridia</taxon>
        <taxon>Eubacteriales</taxon>
        <taxon>Oscillospiraceae</taxon>
        <taxon>Faecalibacterium</taxon>
    </lineage>
</organism>
<comment type="caution">
    <text evidence="1">The sequence shown here is derived from an EMBL/GenBank/DDBJ whole genome shotgun (WGS) entry which is preliminary data.</text>
</comment>
<accession>A0A9D1Q839</accession>
<name>A0A9D1Q839_9FIRM</name>
<dbReference type="InterPro" id="IPR053842">
    <property type="entry name" value="NikA-like"/>
</dbReference>
<protein>
    <submittedName>
        <fullName evidence="1">Plasmid mobilization relaxosome protein MobC</fullName>
    </submittedName>
</protein>
<reference evidence="1" key="1">
    <citation type="journal article" date="2021" name="PeerJ">
        <title>Extensive microbial diversity within the chicken gut microbiome revealed by metagenomics and culture.</title>
        <authorList>
            <person name="Gilroy R."/>
            <person name="Ravi A."/>
            <person name="Getino M."/>
            <person name="Pursley I."/>
            <person name="Horton D.L."/>
            <person name="Alikhan N.F."/>
            <person name="Baker D."/>
            <person name="Gharbi K."/>
            <person name="Hall N."/>
            <person name="Watson M."/>
            <person name="Adriaenssens E.M."/>
            <person name="Foster-Nyarko E."/>
            <person name="Jarju S."/>
            <person name="Secka A."/>
            <person name="Antonio M."/>
            <person name="Oren A."/>
            <person name="Chaudhuri R.R."/>
            <person name="La Ragione R."/>
            <person name="Hildebrand F."/>
            <person name="Pallen M.J."/>
        </authorList>
    </citation>
    <scope>NUCLEOTIDE SEQUENCE</scope>
    <source>
        <strain evidence="1">ChiHcolR34-3080</strain>
    </source>
</reference>
<evidence type="ECO:0000313" key="2">
    <source>
        <dbReference type="Proteomes" id="UP000823933"/>
    </source>
</evidence>
<dbReference type="EMBL" id="DXHQ01000002">
    <property type="protein sequence ID" value="HIW07784.1"/>
    <property type="molecule type" value="Genomic_DNA"/>
</dbReference>
<evidence type="ECO:0000313" key="1">
    <source>
        <dbReference type="EMBL" id="HIW07784.1"/>
    </source>
</evidence>
<sequence>MLRAAFSQRRPKDWRLIPTKNTEKITPTTHNDNPNNRTHIIKFRVTEKEKVTLELCCKRLNISMSTLIRQSLLGKPVQHTVLVAGGGEDALNILSALLGQCGKIGGNLNQLARHFNTGGRDTEQLRAQLLTELSALTLFRLDAEKAIGELYGNHQAYKLEEL</sequence>
<reference evidence="1" key="2">
    <citation type="submission" date="2021-04" db="EMBL/GenBank/DDBJ databases">
        <authorList>
            <person name="Gilroy R."/>
        </authorList>
    </citation>
    <scope>NUCLEOTIDE SEQUENCE</scope>
    <source>
        <strain evidence="1">ChiHcolR34-3080</strain>
    </source>
</reference>